<sequence>MGTKEDRENDGGGNFSHNFSAGEEEIEESYEESMMVAKTFMTVAYMIVFLIGTPGNIWIIYKLSRAKLWNTSSVQLTVSQRSRIYIFALACSDLILLLTLPPSTSYNYYGKWIFGEVACYANRSLEMFAKLFSVILLTVMSVERYIVVCTRLRHFYRAWMSLVPLIFGIIFGVITPTTIHFFYLSYIQARSFGNITEGMPEETLNSWYCLPLMPDYIFNAFAQYTFFVGFVIPFVIMTICYILLVRHVKAKYKIRKAQTTQKSGKTKEPRYMSEVRKSVWRIAVFHFVCWAPFWGFTMLPNYIHYIMQIIGPGKDLDNYSENGVEMESQVFVYIRLFANCLPYVNAAGNWVLYALLNVDIRKHIYSSQPKKKQRKFSIKFNAIPTNRSEIIEK</sequence>
<dbReference type="GO" id="GO:0042277">
    <property type="term" value="F:peptide binding"/>
    <property type="evidence" value="ECO:0007669"/>
    <property type="project" value="TreeGrafter"/>
</dbReference>
<keyword evidence="2" id="KW-1003">Cell membrane</keyword>
<feature type="transmembrane region" description="Helical" evidence="10">
    <location>
        <begin position="159"/>
        <end position="183"/>
    </location>
</feature>
<protein>
    <recommendedName>
        <fullName evidence="11">G-protein coupled receptors family 1 profile domain-containing protein</fullName>
    </recommendedName>
</protein>
<keyword evidence="7 9" id="KW-0675">Receptor</keyword>
<feature type="transmembrane region" description="Helical" evidence="10">
    <location>
        <begin position="221"/>
        <end position="245"/>
    </location>
</feature>
<dbReference type="PANTHER" id="PTHR24229:SF40">
    <property type="entry name" value="ALLATOSTATIN C RECEPTOR 1-RELATED"/>
    <property type="match status" value="1"/>
</dbReference>
<keyword evidence="8 9" id="KW-0807">Transducer</keyword>
<feature type="transmembrane region" description="Helical" evidence="10">
    <location>
        <begin position="40"/>
        <end position="61"/>
    </location>
</feature>
<keyword evidence="13" id="KW-1185">Reference proteome</keyword>
<keyword evidence="4 10" id="KW-1133">Transmembrane helix</keyword>
<organism evidence="12 13">
    <name type="scientific">Caenorhabditis angaria</name>
    <dbReference type="NCBI Taxonomy" id="860376"/>
    <lineage>
        <taxon>Eukaryota</taxon>
        <taxon>Metazoa</taxon>
        <taxon>Ecdysozoa</taxon>
        <taxon>Nematoda</taxon>
        <taxon>Chromadorea</taxon>
        <taxon>Rhabditida</taxon>
        <taxon>Rhabditina</taxon>
        <taxon>Rhabditomorpha</taxon>
        <taxon>Rhabditoidea</taxon>
        <taxon>Rhabditidae</taxon>
        <taxon>Peloderinae</taxon>
        <taxon>Caenorhabditis</taxon>
    </lineage>
</organism>
<feature type="transmembrane region" description="Helical" evidence="10">
    <location>
        <begin position="127"/>
        <end position="147"/>
    </location>
</feature>
<dbReference type="OrthoDB" id="6076970at2759"/>
<feature type="domain" description="G-protein coupled receptors family 1 profile" evidence="11">
    <location>
        <begin position="55"/>
        <end position="353"/>
    </location>
</feature>
<accession>A0A9P1N5D4</accession>
<dbReference type="Proteomes" id="UP001152747">
    <property type="component" value="Unassembled WGS sequence"/>
</dbReference>
<feature type="transmembrane region" description="Helical" evidence="10">
    <location>
        <begin position="279"/>
        <end position="297"/>
    </location>
</feature>
<dbReference type="PROSITE" id="PS00237">
    <property type="entry name" value="G_PROTEIN_RECEP_F1_1"/>
    <property type="match status" value="1"/>
</dbReference>
<evidence type="ECO:0000256" key="6">
    <source>
        <dbReference type="ARBA" id="ARBA00023136"/>
    </source>
</evidence>
<evidence type="ECO:0000256" key="9">
    <source>
        <dbReference type="RuleBase" id="RU000688"/>
    </source>
</evidence>
<dbReference type="GO" id="GO:0004930">
    <property type="term" value="F:G protein-coupled receptor activity"/>
    <property type="evidence" value="ECO:0007669"/>
    <property type="project" value="UniProtKB-KW"/>
</dbReference>
<evidence type="ECO:0000256" key="7">
    <source>
        <dbReference type="ARBA" id="ARBA00023170"/>
    </source>
</evidence>
<evidence type="ECO:0000256" key="3">
    <source>
        <dbReference type="ARBA" id="ARBA00022692"/>
    </source>
</evidence>
<evidence type="ECO:0000256" key="8">
    <source>
        <dbReference type="ARBA" id="ARBA00023224"/>
    </source>
</evidence>
<name>A0A9P1N5D4_9PELO</name>
<dbReference type="InterPro" id="IPR000276">
    <property type="entry name" value="GPCR_Rhodpsn"/>
</dbReference>
<evidence type="ECO:0000256" key="10">
    <source>
        <dbReference type="SAM" id="Phobius"/>
    </source>
</evidence>
<evidence type="ECO:0000313" key="13">
    <source>
        <dbReference type="Proteomes" id="UP001152747"/>
    </source>
</evidence>
<evidence type="ECO:0000256" key="2">
    <source>
        <dbReference type="ARBA" id="ARBA00022475"/>
    </source>
</evidence>
<keyword evidence="5 9" id="KW-0297">G-protein coupled receptor</keyword>
<dbReference type="PRINTS" id="PR00237">
    <property type="entry name" value="GPCRRHODOPSN"/>
</dbReference>
<dbReference type="PROSITE" id="PS50262">
    <property type="entry name" value="G_PROTEIN_RECEP_F1_2"/>
    <property type="match status" value="1"/>
</dbReference>
<comment type="similarity">
    <text evidence="9">Belongs to the G-protein coupled receptor 1 family.</text>
</comment>
<evidence type="ECO:0000259" key="11">
    <source>
        <dbReference type="PROSITE" id="PS50262"/>
    </source>
</evidence>
<reference evidence="12" key="1">
    <citation type="submission" date="2022-11" db="EMBL/GenBank/DDBJ databases">
        <authorList>
            <person name="Kikuchi T."/>
        </authorList>
    </citation>
    <scope>NUCLEOTIDE SEQUENCE</scope>
    <source>
        <strain evidence="12">PS1010</strain>
    </source>
</reference>
<evidence type="ECO:0000256" key="5">
    <source>
        <dbReference type="ARBA" id="ARBA00023040"/>
    </source>
</evidence>
<dbReference type="GO" id="GO:0005886">
    <property type="term" value="C:plasma membrane"/>
    <property type="evidence" value="ECO:0007669"/>
    <property type="project" value="UniProtKB-SubCell"/>
</dbReference>
<dbReference type="EMBL" id="CANHGI010000004">
    <property type="protein sequence ID" value="CAI5448601.1"/>
    <property type="molecule type" value="Genomic_DNA"/>
</dbReference>
<evidence type="ECO:0000256" key="4">
    <source>
        <dbReference type="ARBA" id="ARBA00022989"/>
    </source>
</evidence>
<dbReference type="AlphaFoldDB" id="A0A9P1N5D4"/>
<dbReference type="PANTHER" id="PTHR24229">
    <property type="entry name" value="NEUROPEPTIDES RECEPTOR"/>
    <property type="match status" value="1"/>
</dbReference>
<keyword evidence="3 9" id="KW-0812">Transmembrane</keyword>
<evidence type="ECO:0000256" key="1">
    <source>
        <dbReference type="ARBA" id="ARBA00004651"/>
    </source>
</evidence>
<keyword evidence="6 10" id="KW-0472">Membrane</keyword>
<comment type="subcellular location">
    <subcellularLocation>
        <location evidence="1">Cell membrane</location>
        <topology evidence="1">Multi-pass membrane protein</topology>
    </subcellularLocation>
</comment>
<gene>
    <name evidence="12" type="ORF">CAMP_LOCUS11238</name>
</gene>
<dbReference type="SUPFAM" id="SSF81321">
    <property type="entry name" value="Family A G protein-coupled receptor-like"/>
    <property type="match status" value="1"/>
</dbReference>
<dbReference type="InterPro" id="IPR017452">
    <property type="entry name" value="GPCR_Rhodpsn_7TM"/>
</dbReference>
<dbReference type="CDD" id="cd00637">
    <property type="entry name" value="7tm_classA_rhodopsin-like"/>
    <property type="match status" value="1"/>
</dbReference>
<dbReference type="Gene3D" id="1.20.1070.10">
    <property type="entry name" value="Rhodopsin 7-helix transmembrane proteins"/>
    <property type="match status" value="1"/>
</dbReference>
<dbReference type="GO" id="GO:0043005">
    <property type="term" value="C:neuron projection"/>
    <property type="evidence" value="ECO:0007669"/>
    <property type="project" value="TreeGrafter"/>
</dbReference>
<feature type="transmembrane region" description="Helical" evidence="10">
    <location>
        <begin position="332"/>
        <end position="356"/>
    </location>
</feature>
<feature type="transmembrane region" description="Helical" evidence="10">
    <location>
        <begin position="82"/>
        <end position="100"/>
    </location>
</feature>
<dbReference type="Pfam" id="PF00001">
    <property type="entry name" value="7tm_1"/>
    <property type="match status" value="1"/>
</dbReference>
<comment type="caution">
    <text evidence="12">The sequence shown here is derived from an EMBL/GenBank/DDBJ whole genome shotgun (WGS) entry which is preliminary data.</text>
</comment>
<proteinExistence type="inferred from homology"/>
<evidence type="ECO:0000313" key="12">
    <source>
        <dbReference type="EMBL" id="CAI5448601.1"/>
    </source>
</evidence>